<dbReference type="RefSeq" id="WP_153511792.1">
    <property type="nucleotide sequence ID" value="NZ_CP045652.1"/>
</dbReference>
<feature type="domain" description="FecR protein" evidence="2">
    <location>
        <begin position="187"/>
        <end position="279"/>
    </location>
</feature>
<dbReference type="Pfam" id="PF04773">
    <property type="entry name" value="FecR"/>
    <property type="match status" value="1"/>
</dbReference>
<name>A0A5Q0QHN2_9SPHI</name>
<dbReference type="Proteomes" id="UP000326921">
    <property type="component" value="Chromosome"/>
</dbReference>
<dbReference type="KEGG" id="sphe:GFH32_11765"/>
<dbReference type="InterPro" id="IPR032508">
    <property type="entry name" value="FecR_C"/>
</dbReference>
<accession>A0A5Q0QHN2</accession>
<keyword evidence="1" id="KW-0812">Transmembrane</keyword>
<reference evidence="4 5" key="1">
    <citation type="submission" date="2019-10" db="EMBL/GenBank/DDBJ databases">
        <authorList>
            <person name="Dong K."/>
        </authorList>
    </citation>
    <scope>NUCLEOTIDE SEQUENCE [LARGE SCALE GENOMIC DNA]</scope>
    <source>
        <strain evidence="5">dk4302</strain>
    </source>
</reference>
<dbReference type="Gene3D" id="2.60.120.1440">
    <property type="match status" value="1"/>
</dbReference>
<dbReference type="GO" id="GO:0016989">
    <property type="term" value="F:sigma factor antagonist activity"/>
    <property type="evidence" value="ECO:0007669"/>
    <property type="project" value="TreeGrafter"/>
</dbReference>
<dbReference type="EMBL" id="CP045652">
    <property type="protein sequence ID" value="QGA26950.1"/>
    <property type="molecule type" value="Genomic_DNA"/>
</dbReference>
<evidence type="ECO:0000313" key="5">
    <source>
        <dbReference type="Proteomes" id="UP000326921"/>
    </source>
</evidence>
<protein>
    <submittedName>
        <fullName evidence="4">DUF4974 domain-containing protein</fullName>
    </submittedName>
</protein>
<keyword evidence="5" id="KW-1185">Reference proteome</keyword>
<dbReference type="PANTHER" id="PTHR30273">
    <property type="entry name" value="PERIPLASMIC SIGNAL SENSOR AND SIGMA FACTOR ACTIVATOR FECR-RELATED"/>
    <property type="match status" value="1"/>
</dbReference>
<evidence type="ECO:0000256" key="1">
    <source>
        <dbReference type="SAM" id="Phobius"/>
    </source>
</evidence>
<feature type="domain" description="Protein FecR C-terminal" evidence="3">
    <location>
        <begin position="321"/>
        <end position="389"/>
    </location>
</feature>
<keyword evidence="1" id="KW-1133">Transmembrane helix</keyword>
<sequence length="390" mass="44229">MSNQRLISLFDRYMSSHLSKTELEEFLTLLDDCDEAEFDFLVESHLEEIQLRKAQSEAYEKEAILTTILDQIENKKERESLLTKFSLKWLAGTAAAIVLFLGFYLFYARQESSVRSLQVISKNDIKLQDEALPTIQRTDGKTFQIEQSTGDSLKEEGLYITKDENGNRLFKLSKVPSAVSESRTFISPKGSSLQLELEDGTRVWLNSGASVTYPASFAANQREIAIAGEAFLDVSPNKQRPFIVHANKTQIKVLGTQFNIQSKKESSRVETTLVEGSVEVQAGDTKRTLKPGFRSISTDHSSGIAIQQADLKSILAWKEGYFRFDDDQIEVVIAKISEWYDIGKVDYARHSDEEFSGMIKRTKSLKELLIQIEKISTYKFKIQDGRVLVM</sequence>
<evidence type="ECO:0000259" key="3">
    <source>
        <dbReference type="Pfam" id="PF16344"/>
    </source>
</evidence>
<dbReference type="Pfam" id="PF16344">
    <property type="entry name" value="FecR_C"/>
    <property type="match status" value="1"/>
</dbReference>
<dbReference type="InterPro" id="IPR012373">
    <property type="entry name" value="Ferrdict_sens_TM"/>
</dbReference>
<dbReference type="Gene3D" id="3.55.50.30">
    <property type="match status" value="1"/>
</dbReference>
<dbReference type="PANTHER" id="PTHR30273:SF2">
    <property type="entry name" value="PROTEIN FECR"/>
    <property type="match status" value="1"/>
</dbReference>
<gene>
    <name evidence="4" type="ORF">GFH32_11765</name>
</gene>
<evidence type="ECO:0000313" key="4">
    <source>
        <dbReference type="EMBL" id="QGA26950.1"/>
    </source>
</evidence>
<keyword evidence="1" id="KW-0472">Membrane</keyword>
<feature type="transmembrane region" description="Helical" evidence="1">
    <location>
        <begin position="85"/>
        <end position="107"/>
    </location>
</feature>
<proteinExistence type="predicted"/>
<dbReference type="InterPro" id="IPR006860">
    <property type="entry name" value="FecR"/>
</dbReference>
<evidence type="ECO:0000259" key="2">
    <source>
        <dbReference type="Pfam" id="PF04773"/>
    </source>
</evidence>
<dbReference type="AlphaFoldDB" id="A0A5Q0QHN2"/>
<organism evidence="4 5">
    <name type="scientific">Sphingobacterium zhuxiongii</name>
    <dbReference type="NCBI Taxonomy" id="2662364"/>
    <lineage>
        <taxon>Bacteria</taxon>
        <taxon>Pseudomonadati</taxon>
        <taxon>Bacteroidota</taxon>
        <taxon>Sphingobacteriia</taxon>
        <taxon>Sphingobacteriales</taxon>
        <taxon>Sphingobacteriaceae</taxon>
        <taxon>Sphingobacterium</taxon>
    </lineage>
</organism>